<comment type="caution">
    <text evidence="2">The sequence shown here is derived from an EMBL/GenBank/DDBJ whole genome shotgun (WGS) entry which is preliminary data.</text>
</comment>
<dbReference type="PANTHER" id="PTHR37804">
    <property type="entry name" value="CDAA REGULATORY PROTEIN CDAR"/>
    <property type="match status" value="1"/>
</dbReference>
<evidence type="ECO:0000313" key="3">
    <source>
        <dbReference type="Proteomes" id="UP000282759"/>
    </source>
</evidence>
<dbReference type="OrthoDB" id="1115707at2"/>
<keyword evidence="1" id="KW-0472">Membrane</keyword>
<proteinExistence type="predicted"/>
<keyword evidence="1" id="KW-1133">Transmembrane helix</keyword>
<dbReference type="InterPro" id="IPR012505">
    <property type="entry name" value="YbbR"/>
</dbReference>
<keyword evidence="3" id="KW-1185">Reference proteome</keyword>
<dbReference type="PANTHER" id="PTHR37804:SF1">
    <property type="entry name" value="CDAA REGULATORY PROTEIN CDAR"/>
    <property type="match status" value="1"/>
</dbReference>
<evidence type="ECO:0000256" key="1">
    <source>
        <dbReference type="SAM" id="Phobius"/>
    </source>
</evidence>
<gene>
    <name evidence="2" type="ORF">EOD41_20385</name>
</gene>
<dbReference type="AlphaFoldDB" id="A0A3S2VJT9"/>
<dbReference type="InterPro" id="IPR053154">
    <property type="entry name" value="c-di-AMP_regulator"/>
</dbReference>
<accession>A0A3S2VJT9</accession>
<dbReference type="RefSeq" id="WP_127708651.1">
    <property type="nucleotide sequence ID" value="NZ_SACK01000018.1"/>
</dbReference>
<dbReference type="EMBL" id="SACK01000018">
    <property type="protein sequence ID" value="RVT96442.1"/>
    <property type="molecule type" value="Genomic_DNA"/>
</dbReference>
<reference evidence="2 3" key="1">
    <citation type="submission" date="2019-01" db="EMBL/GenBank/DDBJ databases">
        <authorList>
            <person name="Chen W.-M."/>
        </authorList>
    </citation>
    <scope>NUCLEOTIDE SEQUENCE [LARGE SCALE GENOMIC DNA]</scope>
    <source>
        <strain evidence="2 3">YBJ-36</strain>
    </source>
</reference>
<evidence type="ECO:0000313" key="2">
    <source>
        <dbReference type="EMBL" id="RVT96442.1"/>
    </source>
</evidence>
<feature type="transmembrane region" description="Helical" evidence="1">
    <location>
        <begin position="14"/>
        <end position="33"/>
    </location>
</feature>
<sequence length="314" mass="35838">MPLIKLSPAERRRVSAFISCLVLAMVAWVFAVLSNPHNFTISKVIVYKNAPQKRAFHSLQNDTVKATIQGNGWQMLFSRFNNHDNTVSVDLRALEKRNYVVLSTQLRQINLKQPPNRQIVTFDPDTLYFDFSTRTVKKVPVRLVKAVKYEQQYAQSGDIAIKPDYVTISGPAEAISKITSWQTDTLKVDRLKETAVTQLPLQNVKEVNMSVYPKSVQITLPVDEFTEKVVQVPVKVINNKNYHNVKLLPQKVKVTFVTSLSNYPVIDEGFFEATADLSLWEKGYSVLPVKLRRLPPYCRIVKIEPSTVDFIIKK</sequence>
<dbReference type="Gene3D" id="2.170.120.40">
    <property type="entry name" value="YbbR-like domain"/>
    <property type="match status" value="1"/>
</dbReference>
<dbReference type="Proteomes" id="UP000282759">
    <property type="component" value="Unassembled WGS sequence"/>
</dbReference>
<organism evidence="2 3">
    <name type="scientific">Mucilaginibacter limnophilus</name>
    <dbReference type="NCBI Taxonomy" id="1932778"/>
    <lineage>
        <taxon>Bacteria</taxon>
        <taxon>Pseudomonadati</taxon>
        <taxon>Bacteroidota</taxon>
        <taxon>Sphingobacteriia</taxon>
        <taxon>Sphingobacteriales</taxon>
        <taxon>Sphingobacteriaceae</taxon>
        <taxon>Mucilaginibacter</taxon>
    </lineage>
</organism>
<keyword evidence="1" id="KW-0812">Transmembrane</keyword>
<name>A0A3S2VJT9_9SPHI</name>
<protein>
    <submittedName>
        <fullName evidence="2">YbbR-like domain-containing protein</fullName>
    </submittedName>
</protein>
<dbReference type="Pfam" id="PF07949">
    <property type="entry name" value="YbbR"/>
    <property type="match status" value="1"/>
</dbReference>
<dbReference type="Gene3D" id="2.170.120.30">
    <property type="match status" value="2"/>
</dbReference>